<evidence type="ECO:0000313" key="3">
    <source>
        <dbReference type="Proteomes" id="UP000078559"/>
    </source>
</evidence>
<organism evidence="2 3">
    <name type="scientific">Cytospora mali</name>
    <name type="common">Apple Valsa canker fungus</name>
    <name type="synonym">Valsa mali</name>
    <dbReference type="NCBI Taxonomy" id="578113"/>
    <lineage>
        <taxon>Eukaryota</taxon>
        <taxon>Fungi</taxon>
        <taxon>Dikarya</taxon>
        <taxon>Ascomycota</taxon>
        <taxon>Pezizomycotina</taxon>
        <taxon>Sordariomycetes</taxon>
        <taxon>Sordariomycetidae</taxon>
        <taxon>Diaporthales</taxon>
        <taxon>Cytosporaceae</taxon>
        <taxon>Cytospora</taxon>
    </lineage>
</organism>
<evidence type="ECO:0000313" key="2">
    <source>
        <dbReference type="EMBL" id="KUI68445.1"/>
    </source>
</evidence>
<gene>
    <name evidence="2" type="ORF">VM1G_11551</name>
</gene>
<feature type="region of interest" description="Disordered" evidence="1">
    <location>
        <begin position="49"/>
        <end position="69"/>
    </location>
</feature>
<dbReference type="AlphaFoldDB" id="A0A194VXB3"/>
<dbReference type="EMBL" id="CM003101">
    <property type="protein sequence ID" value="KUI68445.1"/>
    <property type="molecule type" value="Genomic_DNA"/>
</dbReference>
<proteinExistence type="predicted"/>
<evidence type="ECO:0000256" key="1">
    <source>
        <dbReference type="SAM" id="MobiDB-lite"/>
    </source>
</evidence>
<accession>A0A194VXB3</accession>
<protein>
    <submittedName>
        <fullName evidence="2">Uncharacterized protein</fullName>
    </submittedName>
</protein>
<sequence length="69" mass="7554">MDWKRDASDGDACLFSLTESMLEVVGRGGEGVDVPKAYAFTERGDMRASRRDLRTTAAAPASRMISSHF</sequence>
<dbReference type="Proteomes" id="UP000078559">
    <property type="component" value="Chromosome 4"/>
</dbReference>
<reference evidence="2" key="1">
    <citation type="submission" date="2014-12" db="EMBL/GenBank/DDBJ databases">
        <title>Genome Sequence of Valsa Canker Pathogens Uncovers a Specific Adaption of Colonization on Woody Bark.</title>
        <authorList>
            <person name="Yin Z."/>
            <person name="Liu H."/>
            <person name="Gao X."/>
            <person name="Li Z."/>
            <person name="Song N."/>
            <person name="Ke X."/>
            <person name="Dai Q."/>
            <person name="Wu Y."/>
            <person name="Sun Y."/>
            <person name="Xu J.-R."/>
            <person name="Kang Z.K."/>
            <person name="Wang L."/>
            <person name="Huang L."/>
        </authorList>
    </citation>
    <scope>NUCLEOTIDE SEQUENCE [LARGE SCALE GENOMIC DNA]</scope>
    <source>
        <strain evidence="2">03-8</strain>
    </source>
</reference>
<name>A0A194VXB3_CYTMA</name>
<keyword evidence="3" id="KW-1185">Reference proteome</keyword>